<keyword evidence="2" id="KW-1185">Reference proteome</keyword>
<evidence type="ECO:0000313" key="1">
    <source>
        <dbReference type="EMBL" id="NYD76054.1"/>
    </source>
</evidence>
<dbReference type="RefSeq" id="WP_179457806.1">
    <property type="nucleotide sequence ID" value="NZ_BAAAPX010000001.1"/>
</dbReference>
<dbReference type="AlphaFoldDB" id="A0A852T695"/>
<name>A0A852T695_9MICO</name>
<proteinExistence type="predicted"/>
<gene>
    <name evidence="1" type="ORF">BJ963_003573</name>
</gene>
<protein>
    <submittedName>
        <fullName evidence="1">Uncharacterized protein</fullName>
    </submittedName>
</protein>
<dbReference type="InterPro" id="IPR049886">
    <property type="entry name" value="CFI_box_CTERM_dom"/>
</dbReference>
<dbReference type="NCBIfam" id="NF041770">
    <property type="entry name" value="CFI_box_CTERM"/>
    <property type="match status" value="1"/>
</dbReference>
<reference evidence="1 2" key="1">
    <citation type="submission" date="2020-07" db="EMBL/GenBank/DDBJ databases">
        <title>Sequencing the genomes of 1000 actinobacteria strains.</title>
        <authorList>
            <person name="Klenk H.-P."/>
        </authorList>
    </citation>
    <scope>NUCLEOTIDE SEQUENCE [LARGE SCALE GENOMIC DNA]</scope>
    <source>
        <strain evidence="1 2">DSM 23871</strain>
    </source>
</reference>
<organism evidence="1 2">
    <name type="scientific">Leifsonia soli</name>
    <dbReference type="NCBI Taxonomy" id="582665"/>
    <lineage>
        <taxon>Bacteria</taxon>
        <taxon>Bacillati</taxon>
        <taxon>Actinomycetota</taxon>
        <taxon>Actinomycetes</taxon>
        <taxon>Micrococcales</taxon>
        <taxon>Microbacteriaceae</taxon>
        <taxon>Leifsonia</taxon>
    </lineage>
</organism>
<sequence>MFPPEIEQCISELRPLQAKLTEAEQNSNASLAEIYEWEQKTAAISKDMTALVRRYGLPDPELGEAAGQASLRMGVLVALLRRAPNGAVTRPELLERIGDLKELYRKCERYARQANSVNRQLTIDYSQRINQLDVFEQNIDTFFTKETNPIIQAAAKTGGGCYIATAVYGSYDHPSVQVLRRFRDDRLSQTGWGRAFTRGYYAVSPRLARHFSSANWLNRRTRGVLDRFVTRLEQQTTITRHDPSSNR</sequence>
<accession>A0A852T695</accession>
<evidence type="ECO:0000313" key="2">
    <source>
        <dbReference type="Proteomes" id="UP000589620"/>
    </source>
</evidence>
<comment type="caution">
    <text evidence="1">The sequence shown here is derived from an EMBL/GenBank/DDBJ whole genome shotgun (WGS) entry which is preliminary data.</text>
</comment>
<dbReference type="EMBL" id="JACCBJ010000001">
    <property type="protein sequence ID" value="NYD76054.1"/>
    <property type="molecule type" value="Genomic_DNA"/>
</dbReference>
<dbReference type="Proteomes" id="UP000589620">
    <property type="component" value="Unassembled WGS sequence"/>
</dbReference>